<feature type="binding site" evidence="12 14">
    <location>
        <begin position="371"/>
        <end position="374"/>
    </location>
    <ligand>
        <name>ATP</name>
        <dbReference type="ChEBI" id="CHEBI:30616"/>
    </ligand>
</feature>
<feature type="binding site" evidence="12 14">
    <location>
        <position position="311"/>
    </location>
    <ligand>
        <name>ATP</name>
        <dbReference type="ChEBI" id="CHEBI:30616"/>
    </ligand>
</feature>
<dbReference type="UniPathway" id="UPA00109">
    <property type="reaction ID" value="UER00185"/>
</dbReference>
<comment type="catalytic activity">
    <reaction evidence="1 12 15">
        <text>(2R)-3-phosphoglycerate + ATP = (2R)-3-phospho-glyceroyl phosphate + ADP</text>
        <dbReference type="Rhea" id="RHEA:14801"/>
        <dbReference type="ChEBI" id="CHEBI:30616"/>
        <dbReference type="ChEBI" id="CHEBI:57604"/>
        <dbReference type="ChEBI" id="CHEBI:58272"/>
        <dbReference type="ChEBI" id="CHEBI:456216"/>
        <dbReference type="EC" id="2.7.2.3"/>
    </reaction>
</comment>
<dbReference type="FunFam" id="3.40.50.1260:FF:000003">
    <property type="entry name" value="Phosphoglycerate kinase"/>
    <property type="match status" value="1"/>
</dbReference>
<keyword evidence="12" id="KW-0963">Cytoplasm</keyword>
<feature type="binding site" evidence="12">
    <location>
        <position position="162"/>
    </location>
    <ligand>
        <name>substrate</name>
    </ligand>
</feature>
<evidence type="ECO:0000256" key="8">
    <source>
        <dbReference type="ARBA" id="ARBA00022741"/>
    </source>
</evidence>
<dbReference type="InterPro" id="IPR001576">
    <property type="entry name" value="Phosphoglycerate_kinase"/>
</dbReference>
<dbReference type="GO" id="GO:0006094">
    <property type="term" value="P:gluconeogenesis"/>
    <property type="evidence" value="ECO:0007669"/>
    <property type="project" value="TreeGrafter"/>
</dbReference>
<dbReference type="SUPFAM" id="SSF53748">
    <property type="entry name" value="Phosphoglycerate kinase"/>
    <property type="match status" value="1"/>
</dbReference>
<feature type="binding site" evidence="12">
    <location>
        <position position="36"/>
    </location>
    <ligand>
        <name>substrate</name>
    </ligand>
</feature>
<evidence type="ECO:0000313" key="16">
    <source>
        <dbReference type="EMBL" id="OEG70533.1"/>
    </source>
</evidence>
<evidence type="ECO:0000256" key="5">
    <source>
        <dbReference type="ARBA" id="ARBA00013061"/>
    </source>
</evidence>
<evidence type="ECO:0000256" key="3">
    <source>
        <dbReference type="ARBA" id="ARBA00008982"/>
    </source>
</evidence>
<keyword evidence="10 12" id="KW-0067">ATP-binding</keyword>
<feature type="binding site" evidence="12 13">
    <location>
        <begin position="20"/>
        <end position="22"/>
    </location>
    <ligand>
        <name>substrate</name>
    </ligand>
</feature>
<evidence type="ECO:0000256" key="1">
    <source>
        <dbReference type="ARBA" id="ARBA00000642"/>
    </source>
</evidence>
<evidence type="ECO:0000256" key="15">
    <source>
        <dbReference type="RuleBase" id="RU000532"/>
    </source>
</evidence>
<evidence type="ECO:0000256" key="12">
    <source>
        <dbReference type="HAMAP-Rule" id="MF_00145"/>
    </source>
</evidence>
<organism evidence="16 17">
    <name type="scientific">Endomicrobium trichonymphae</name>
    <dbReference type="NCBI Taxonomy" id="1408204"/>
    <lineage>
        <taxon>Bacteria</taxon>
        <taxon>Pseudomonadati</taxon>
        <taxon>Elusimicrobiota</taxon>
        <taxon>Endomicrobiia</taxon>
        <taxon>Endomicrobiales</taxon>
        <taxon>Endomicrobiaceae</taxon>
        <taxon>Candidatus Endomicrobiellum</taxon>
    </lineage>
</organism>
<protein>
    <recommendedName>
        <fullName evidence="6 12">Phosphoglycerate kinase</fullName>
        <ecNumber evidence="5 12">2.7.2.3</ecNumber>
    </recommendedName>
</protein>
<comment type="caution">
    <text evidence="16">The sequence shown here is derived from an EMBL/GenBank/DDBJ whole genome shotgun (WGS) entry which is preliminary data.</text>
</comment>
<dbReference type="PIRSF" id="PIRSF000724">
    <property type="entry name" value="Pgk"/>
    <property type="match status" value="1"/>
</dbReference>
<evidence type="ECO:0000256" key="4">
    <source>
        <dbReference type="ARBA" id="ARBA00011245"/>
    </source>
</evidence>
<keyword evidence="9 12" id="KW-0418">Kinase</keyword>
<feature type="binding site" evidence="13">
    <location>
        <position position="162"/>
    </location>
    <ligand>
        <name>(2R)-3-phosphoglycerate</name>
        <dbReference type="ChEBI" id="CHEBI:58272"/>
    </ligand>
</feature>
<keyword evidence="11 12" id="KW-0324">Glycolysis</keyword>
<feature type="binding site" evidence="13">
    <location>
        <position position="36"/>
    </location>
    <ligand>
        <name>(2R)-3-phosphoglycerate</name>
        <dbReference type="ChEBI" id="CHEBI:58272"/>
    </ligand>
</feature>
<evidence type="ECO:0000256" key="2">
    <source>
        <dbReference type="ARBA" id="ARBA00004838"/>
    </source>
</evidence>
<feature type="binding site" evidence="12 14">
    <location>
        <position position="342"/>
    </location>
    <ligand>
        <name>ATP</name>
        <dbReference type="ChEBI" id="CHEBI:30616"/>
    </ligand>
</feature>
<evidence type="ECO:0000256" key="14">
    <source>
        <dbReference type="PIRSR" id="PIRSR000724-2"/>
    </source>
</evidence>
<evidence type="ECO:0000256" key="10">
    <source>
        <dbReference type="ARBA" id="ARBA00022840"/>
    </source>
</evidence>
<name>A0A1E5IK74_ENDTX</name>
<comment type="subcellular location">
    <subcellularLocation>
        <location evidence="12">Cytoplasm</location>
    </subcellularLocation>
</comment>
<dbReference type="PANTHER" id="PTHR11406:SF23">
    <property type="entry name" value="PHOSPHOGLYCERATE KINASE 1, CHLOROPLASTIC-RELATED"/>
    <property type="match status" value="1"/>
</dbReference>
<keyword evidence="17" id="KW-1185">Reference proteome</keyword>
<dbReference type="FunFam" id="3.40.50.1260:FF:000006">
    <property type="entry name" value="Phosphoglycerate kinase"/>
    <property type="match status" value="1"/>
</dbReference>
<proteinExistence type="inferred from homology"/>
<sequence>MKNTLKDIDVKGKKVLVRVDYNVPLDANLKVTNDKRIVATIPTIQHLLEKNAAIILMAHLGRPKGKTVPRMSLQPVPPRLSELLGKPVKFVGGDCTDPQSKKAAADLKLGEILLLENLRFHHEEEGKNASGEKDKAAMDFFAKELASMGEVFVQDAFGTVHRDHASTTGVVKYVKEAAAGFLVEKELKFLGEALENPVRPFLAILGGAKVSDKINVIANLLNKVDAIIVGGAMAYTFLKSQGVLIGISLVEDNKLDLATELIKKSKERKVDFLLPIDHIITDKVDFINKQVPGDSIVKNTFDEAISEGFMGVDIGTKSIEKFSKTIKSAKTIIWNGPLGVFEIDEFSKGTVKIANLVAESTDNGAISIIGGGDSVTAIKKAGVDKRISHISTGGGASLEFFEGKELPGIAALPDRK</sequence>
<comment type="pathway">
    <text evidence="2 12">Carbohydrate degradation; glycolysis; pyruvate from D-glyceraldehyde 3-phosphate: step 2/5.</text>
</comment>
<reference evidence="16 17" key="1">
    <citation type="submission" date="2015-11" db="EMBL/GenBank/DDBJ databases">
        <title>Evidence for parallel genomic evolution in an endosymbiosis of termite gut flagellates.</title>
        <authorList>
            <person name="Zheng H."/>
        </authorList>
    </citation>
    <scope>NUCLEOTIDE SEQUENCE [LARGE SCALE GENOMIC DNA]</scope>
    <source>
        <strain evidence="16 17">CET450</strain>
    </source>
</reference>
<dbReference type="GO" id="GO:0043531">
    <property type="term" value="F:ADP binding"/>
    <property type="evidence" value="ECO:0007669"/>
    <property type="project" value="TreeGrafter"/>
</dbReference>
<evidence type="ECO:0000256" key="9">
    <source>
        <dbReference type="ARBA" id="ARBA00022777"/>
    </source>
</evidence>
<dbReference type="PROSITE" id="PS00111">
    <property type="entry name" value="PGLYCERATE_KINASE"/>
    <property type="match status" value="1"/>
</dbReference>
<dbReference type="InterPro" id="IPR015911">
    <property type="entry name" value="Phosphoglycerate_kinase_CS"/>
</dbReference>
<feature type="binding site" evidence="13">
    <location>
        <position position="119"/>
    </location>
    <ligand>
        <name>(2R)-3-phosphoglycerate</name>
        <dbReference type="ChEBI" id="CHEBI:58272"/>
    </ligand>
</feature>
<dbReference type="InterPro" id="IPR015824">
    <property type="entry name" value="Phosphoglycerate_kinase_N"/>
</dbReference>
<evidence type="ECO:0000256" key="13">
    <source>
        <dbReference type="PIRSR" id="PIRSR000724-1"/>
    </source>
</evidence>
<evidence type="ECO:0000256" key="7">
    <source>
        <dbReference type="ARBA" id="ARBA00022679"/>
    </source>
</evidence>
<gene>
    <name evidence="12 16" type="primary">pgk</name>
    <name evidence="16" type="ORF">ATZ36_00670</name>
</gene>
<feature type="binding site" evidence="12 14">
    <location>
        <position position="213"/>
    </location>
    <ligand>
        <name>ATP</name>
        <dbReference type="ChEBI" id="CHEBI:30616"/>
    </ligand>
</feature>
<dbReference type="HAMAP" id="MF_00145">
    <property type="entry name" value="Phosphoglyc_kinase"/>
    <property type="match status" value="1"/>
</dbReference>
<dbReference type="PANTHER" id="PTHR11406">
    <property type="entry name" value="PHOSPHOGLYCERATE KINASE"/>
    <property type="match status" value="1"/>
</dbReference>
<evidence type="ECO:0000313" key="17">
    <source>
        <dbReference type="Proteomes" id="UP000095237"/>
    </source>
</evidence>
<dbReference type="EC" id="2.7.2.3" evidence="5 12"/>
<dbReference type="AlphaFoldDB" id="A0A1E5IK74"/>
<dbReference type="Gene3D" id="3.40.50.1260">
    <property type="entry name" value="Phosphoglycerate kinase, N-terminal domain"/>
    <property type="match status" value="2"/>
</dbReference>
<evidence type="ECO:0000256" key="11">
    <source>
        <dbReference type="ARBA" id="ARBA00023152"/>
    </source>
</evidence>
<comment type="subunit">
    <text evidence="4 12">Monomer.</text>
</comment>
<accession>A0A1E5IK74</accession>
<dbReference type="GO" id="GO:0006096">
    <property type="term" value="P:glycolytic process"/>
    <property type="evidence" value="ECO:0007669"/>
    <property type="project" value="UniProtKB-UniRule"/>
</dbReference>
<dbReference type="Proteomes" id="UP000095237">
    <property type="component" value="Unassembled WGS sequence"/>
</dbReference>
<keyword evidence="8 12" id="KW-0547">Nucleotide-binding</keyword>
<evidence type="ECO:0000256" key="6">
    <source>
        <dbReference type="ARBA" id="ARBA00016471"/>
    </source>
</evidence>
<feature type="binding site" evidence="12">
    <location>
        <position position="119"/>
    </location>
    <ligand>
        <name>substrate</name>
    </ligand>
</feature>
<dbReference type="CDD" id="cd00318">
    <property type="entry name" value="Phosphoglycerate_kinase"/>
    <property type="match status" value="1"/>
</dbReference>
<feature type="binding site" evidence="12 13">
    <location>
        <begin position="59"/>
        <end position="62"/>
    </location>
    <ligand>
        <name>substrate</name>
    </ligand>
</feature>
<dbReference type="GO" id="GO:0005524">
    <property type="term" value="F:ATP binding"/>
    <property type="evidence" value="ECO:0007669"/>
    <property type="project" value="UniProtKB-KW"/>
</dbReference>
<dbReference type="Pfam" id="PF00162">
    <property type="entry name" value="PGK"/>
    <property type="match status" value="1"/>
</dbReference>
<dbReference type="EMBL" id="LNVX01000314">
    <property type="protein sequence ID" value="OEG70533.1"/>
    <property type="molecule type" value="Genomic_DNA"/>
</dbReference>
<dbReference type="InterPro" id="IPR036043">
    <property type="entry name" value="Phosphoglycerate_kinase_sf"/>
</dbReference>
<dbReference type="GO" id="GO:0005829">
    <property type="term" value="C:cytosol"/>
    <property type="evidence" value="ECO:0007669"/>
    <property type="project" value="TreeGrafter"/>
</dbReference>
<dbReference type="PRINTS" id="PR00477">
    <property type="entry name" value="PHGLYCKINASE"/>
</dbReference>
<keyword evidence="7 12" id="KW-0808">Transferase</keyword>
<dbReference type="GO" id="GO:0004618">
    <property type="term" value="F:phosphoglycerate kinase activity"/>
    <property type="evidence" value="ECO:0007669"/>
    <property type="project" value="UniProtKB-UniRule"/>
</dbReference>
<comment type="similarity">
    <text evidence="3 12 15">Belongs to the phosphoglycerate kinase family.</text>
</comment>